<dbReference type="EMBL" id="RCSS01000514">
    <property type="protein sequence ID" value="RVD91474.1"/>
    <property type="molecule type" value="Genomic_DNA"/>
</dbReference>
<comment type="caution">
    <text evidence="1">The sequence shown here is derived from an EMBL/GenBank/DDBJ whole genome shotgun (WGS) entry which is preliminary data.</text>
</comment>
<dbReference type="Proteomes" id="UP000282876">
    <property type="component" value="Unassembled WGS sequence"/>
</dbReference>
<keyword evidence="2" id="KW-1185">Reference proteome</keyword>
<sequence length="112" mass="13323">MKEKINKEAKYFFTNKTEKVKNKEELKKVSLQTYKIKDISILELNNTFFVSQSKKLKDKEIKSEKKNIFSESELVKLPENVREISKIKKNEAFINKVIDNLDEYFGLIIKKM</sequence>
<gene>
    <name evidence="1" type="ORF">TUBRATIS_20800</name>
</gene>
<protein>
    <submittedName>
        <fullName evidence="1">Uncharacterized protein</fullName>
    </submittedName>
</protein>
<name>A0A437AK12_9MICR</name>
<organism evidence="1 2">
    <name type="scientific">Tubulinosema ratisbonensis</name>
    <dbReference type="NCBI Taxonomy" id="291195"/>
    <lineage>
        <taxon>Eukaryota</taxon>
        <taxon>Fungi</taxon>
        <taxon>Fungi incertae sedis</taxon>
        <taxon>Microsporidia</taxon>
        <taxon>Tubulinosematoidea</taxon>
        <taxon>Tubulinosematidae</taxon>
        <taxon>Tubulinosema</taxon>
    </lineage>
</organism>
<accession>A0A437AK12</accession>
<evidence type="ECO:0000313" key="2">
    <source>
        <dbReference type="Proteomes" id="UP000282876"/>
    </source>
</evidence>
<reference evidence="1 2" key="1">
    <citation type="submission" date="2018-10" db="EMBL/GenBank/DDBJ databases">
        <title>Draft genome sequence of the microsporidian Tubulinosema ratisbonensis.</title>
        <authorList>
            <person name="Polonais V."/>
            <person name="Peyretaillade E."/>
            <person name="Niehus S."/>
            <person name="Wawrzyniak I."/>
            <person name="Franchet A."/>
            <person name="Gaspin C."/>
            <person name="Reichstadt M."/>
            <person name="Belser C."/>
            <person name="Labadie K."/>
            <person name="Delbac F."/>
            <person name="Ferrandon D."/>
        </authorList>
    </citation>
    <scope>NUCLEOTIDE SEQUENCE [LARGE SCALE GENOMIC DNA]</scope>
    <source>
        <strain evidence="1 2">Franzen</strain>
    </source>
</reference>
<proteinExistence type="predicted"/>
<dbReference type="AlphaFoldDB" id="A0A437AK12"/>
<evidence type="ECO:0000313" key="1">
    <source>
        <dbReference type="EMBL" id="RVD91474.1"/>
    </source>
</evidence>
<dbReference type="VEuPathDB" id="MicrosporidiaDB:TUBRATIS_20800"/>